<sequence length="143" mass="16072">MQLSRFTDYTLRVLFYAAIHDDRLVTLAEIATYYDISIEHLRKVVHALAKSGYLATFRGKNGGIKLAQSSAQINLADIVNQSEGEQPLINCAQQRCCLTNQCSLQDVLVEAQQAFIHVLNKYTLEDLLINPKMRTALISRSVT</sequence>
<dbReference type="InterPro" id="IPR000944">
    <property type="entry name" value="Tscrpt_reg_Rrf2"/>
</dbReference>
<dbReference type="PROSITE" id="PS51197">
    <property type="entry name" value="HTH_RRF2_2"/>
    <property type="match status" value="1"/>
</dbReference>
<dbReference type="Gene3D" id="1.10.10.10">
    <property type="entry name" value="Winged helix-like DNA-binding domain superfamily/Winged helix DNA-binding domain"/>
    <property type="match status" value="1"/>
</dbReference>
<evidence type="ECO:0000256" key="1">
    <source>
        <dbReference type="ARBA" id="ARBA00023125"/>
    </source>
</evidence>
<evidence type="ECO:0000313" key="3">
    <source>
        <dbReference type="Proteomes" id="UP001449225"/>
    </source>
</evidence>
<protein>
    <submittedName>
        <fullName evidence="2">Rrf2 family transcriptional regulator</fullName>
    </submittedName>
</protein>
<accession>A0ABU9TR60</accession>
<keyword evidence="1" id="KW-0238">DNA-binding</keyword>
<comment type="caution">
    <text evidence="2">The sequence shown here is derived from an EMBL/GenBank/DDBJ whole genome shotgun (WGS) entry which is preliminary data.</text>
</comment>
<evidence type="ECO:0000313" key="2">
    <source>
        <dbReference type="EMBL" id="MEM5536201.1"/>
    </source>
</evidence>
<dbReference type="SUPFAM" id="SSF46785">
    <property type="entry name" value="Winged helix' DNA-binding domain"/>
    <property type="match status" value="1"/>
</dbReference>
<name>A0ABU9TR60_9GAMM</name>
<dbReference type="RefSeq" id="WP_342854167.1">
    <property type="nucleotide sequence ID" value="NZ_JBBMRA010000005.1"/>
</dbReference>
<reference evidence="2 3" key="1">
    <citation type="submission" date="2024-03" db="EMBL/GenBank/DDBJ databases">
        <title>Community enrichment and isolation of bacterial strains for fucoidan degradation.</title>
        <authorList>
            <person name="Sichert A."/>
        </authorList>
    </citation>
    <scope>NUCLEOTIDE SEQUENCE [LARGE SCALE GENOMIC DNA]</scope>
    <source>
        <strain evidence="2 3">AS76</strain>
    </source>
</reference>
<dbReference type="EMBL" id="JBBMRA010000005">
    <property type="protein sequence ID" value="MEM5536201.1"/>
    <property type="molecule type" value="Genomic_DNA"/>
</dbReference>
<proteinExistence type="predicted"/>
<dbReference type="NCBIfam" id="TIGR00738">
    <property type="entry name" value="rrf2_super"/>
    <property type="match status" value="1"/>
</dbReference>
<keyword evidence="3" id="KW-1185">Reference proteome</keyword>
<dbReference type="PANTHER" id="PTHR33221">
    <property type="entry name" value="WINGED HELIX-TURN-HELIX TRANSCRIPTIONAL REGULATOR, RRF2 FAMILY"/>
    <property type="match status" value="1"/>
</dbReference>
<gene>
    <name evidence="2" type="ORF">WNY58_07335</name>
</gene>
<dbReference type="Pfam" id="PF02082">
    <property type="entry name" value="Rrf2"/>
    <property type="match status" value="1"/>
</dbReference>
<dbReference type="InterPro" id="IPR036388">
    <property type="entry name" value="WH-like_DNA-bd_sf"/>
</dbReference>
<organism evidence="2 3">
    <name type="scientific">Neptuniibacter pectenicola</name>
    <dbReference type="NCBI Taxonomy" id="1806669"/>
    <lineage>
        <taxon>Bacteria</taxon>
        <taxon>Pseudomonadati</taxon>
        <taxon>Pseudomonadota</taxon>
        <taxon>Gammaproteobacteria</taxon>
        <taxon>Oceanospirillales</taxon>
        <taxon>Oceanospirillaceae</taxon>
        <taxon>Neptuniibacter</taxon>
    </lineage>
</organism>
<dbReference type="PROSITE" id="PS01332">
    <property type="entry name" value="HTH_RRF2_1"/>
    <property type="match status" value="1"/>
</dbReference>
<dbReference type="InterPro" id="IPR036390">
    <property type="entry name" value="WH_DNA-bd_sf"/>
</dbReference>
<dbReference type="Proteomes" id="UP001449225">
    <property type="component" value="Unassembled WGS sequence"/>
</dbReference>
<dbReference type="InterPro" id="IPR030489">
    <property type="entry name" value="TR_Rrf2-type_CS"/>
</dbReference>
<dbReference type="PANTHER" id="PTHR33221:SF4">
    <property type="entry name" value="HTH-TYPE TRANSCRIPTIONAL REPRESSOR NSRR"/>
    <property type="match status" value="1"/>
</dbReference>